<feature type="region of interest" description="Disordered" evidence="14">
    <location>
        <begin position="789"/>
        <end position="808"/>
    </location>
</feature>
<dbReference type="Proteomes" id="UP000319801">
    <property type="component" value="Unassembled WGS sequence"/>
</dbReference>
<keyword evidence="9 13" id="KW-1133">Transmembrane helix</keyword>
<dbReference type="EC" id="3.1.-.-" evidence="13"/>
<gene>
    <name evidence="17" type="ORF">Baya_8649</name>
</gene>
<feature type="transmembrane region" description="Helical" evidence="13">
    <location>
        <begin position="687"/>
        <end position="715"/>
    </location>
</feature>
<keyword evidence="18" id="KW-1185">Reference proteome</keyword>
<sequence>MRNALIYGFYVAALALLLTGLRELLFGFEENRCSMTYMFEYPEYRRVQLPRRVARQYPAYGLYLYGEGLYAQETQNLKLSGAPVLFLPGNAGSYKQARSLGSVALRKAEALDGGHHLNVFTIDFNEELVALYGGSLSRQTRFLHESIKVILQLYKNHPEPPSSVVIVGHSMGGVIARALFSLPRFNPHLVSLILTQASPHQAPVLSLDPFILDFYSVVRRRWSSRAEELRNVTVLSVAGGFRDYQVRSGLTALTCPANDPNKMAIVATAVPRTWVSTDHLSIVWCKELVLATVRAFFDLIEPETGQFTKDTEKRTSVLNHHFVRHPVRLPGEQISTPISFSGPLEAWSEVNTLRLYYSAPKEVRVQYFVFALSSRRKAYTHFYCRNNNLEMSSWVFGCTQMNGSVCVEAVDLSLRTELLPAYKVLTVKLSELSTISHLVVDASSLNPQKFIVECEWQREESLTISLPVPHVLSFGLTVSDITVNTSGLLHTLQLQHFHQVYQAFKITVSSQCKDAKERLPSIYRLNVPWFQEDFFITAGLPSVTEISAMLHTSRQDNTSSALFQLHAAPNCQYKISMRTSFPKVLGQILRFCGPAMPVYVAVALLLALKNQLSSVQRTGRAVNTKDSVVESLQLHKLEPPVLLLHLFLSWSSLGLPAVDLLPIAPLEDTSQIAMGPGQDWPRLVSPLLCILGAAVAFWGSAVLGMSLRALSFLLAPLHRPSVSRHCGTLHLPAQILVVLGLATLGGVTCGALSVTAGFLLHLYRVLRLQMSERSLSHMLNLAPQSMQQNTENGFNTGEGQRKTNKCNGTPLLSESALQEVRDDLQLHLNVSALLTLPVMLGAPSLIYWGRNFRYSTHLDPDPFWPQTLPLLVASVLIINCNTLRLSQSKMMLWLTLRLLLPLSVAMLTFSTLHLHCRSGLSMPIRRRALSHSGFKSRDRSCDLMLVNRDNRRELERRRVVGVTHPPSDARRLSSVLCVSIRQSCRDPMSRQGLVTA</sequence>
<dbReference type="GO" id="GO:0015031">
    <property type="term" value="P:protein transport"/>
    <property type="evidence" value="ECO:0007669"/>
    <property type="project" value="UniProtKB-KW"/>
</dbReference>
<evidence type="ECO:0000256" key="2">
    <source>
        <dbReference type="ARBA" id="ARBA00006931"/>
    </source>
</evidence>
<dbReference type="InterPro" id="IPR039529">
    <property type="entry name" value="PGAP1/BST1"/>
</dbReference>
<feature type="domain" description="GPI inositol-deacylase PGAP1-like alpha/beta" evidence="15">
    <location>
        <begin position="79"/>
        <end position="298"/>
    </location>
</feature>
<keyword evidence="4 13" id="KW-0813">Transport</keyword>
<accession>A0A556U4J9</accession>
<protein>
    <recommendedName>
        <fullName evidence="3 13">GPI inositol-deacylase</fullName>
        <ecNumber evidence="13">3.1.-.-</ecNumber>
    </recommendedName>
</protein>
<dbReference type="GO" id="GO:0005789">
    <property type="term" value="C:endoplasmic reticulum membrane"/>
    <property type="evidence" value="ECO:0007669"/>
    <property type="project" value="UniProtKB-SubCell"/>
</dbReference>
<comment type="caution">
    <text evidence="17">The sequence shown here is derived from an EMBL/GenBank/DDBJ whole genome shotgun (WGS) entry which is preliminary data.</text>
</comment>
<evidence type="ECO:0000313" key="17">
    <source>
        <dbReference type="EMBL" id="TSM60577.1"/>
    </source>
</evidence>
<feature type="compositionally biased region" description="Polar residues" evidence="14">
    <location>
        <begin position="789"/>
        <end position="798"/>
    </location>
</feature>
<evidence type="ECO:0000256" key="10">
    <source>
        <dbReference type="ARBA" id="ARBA00023136"/>
    </source>
</evidence>
<dbReference type="Pfam" id="PF07819">
    <property type="entry name" value="PGAP1"/>
    <property type="match status" value="1"/>
</dbReference>
<evidence type="ECO:0000256" key="1">
    <source>
        <dbReference type="ARBA" id="ARBA00004477"/>
    </source>
</evidence>
<evidence type="ECO:0000313" key="18">
    <source>
        <dbReference type="Proteomes" id="UP000319801"/>
    </source>
</evidence>
<evidence type="ECO:0000256" key="14">
    <source>
        <dbReference type="SAM" id="MobiDB-lite"/>
    </source>
</evidence>
<organism evidence="17 18">
    <name type="scientific">Bagarius yarrelli</name>
    <name type="common">Goonch</name>
    <name type="synonym">Bagrus yarrelli</name>
    <dbReference type="NCBI Taxonomy" id="175774"/>
    <lineage>
        <taxon>Eukaryota</taxon>
        <taxon>Metazoa</taxon>
        <taxon>Chordata</taxon>
        <taxon>Craniata</taxon>
        <taxon>Vertebrata</taxon>
        <taxon>Euteleostomi</taxon>
        <taxon>Actinopterygii</taxon>
        <taxon>Neopterygii</taxon>
        <taxon>Teleostei</taxon>
        <taxon>Ostariophysi</taxon>
        <taxon>Siluriformes</taxon>
        <taxon>Sisoridae</taxon>
        <taxon>Sisorinae</taxon>
        <taxon>Bagarius</taxon>
    </lineage>
</organism>
<feature type="transmembrane region" description="Helical" evidence="13">
    <location>
        <begin position="868"/>
        <end position="886"/>
    </location>
</feature>
<comment type="function">
    <text evidence="12 13">GPI inositol-deacylase that catalyzes the remove of the acyl chain linked to the 2-OH position of inositol ring from the GPI-anchored protein (GPI-AP) in the endoplasmic reticulum. Initiates the post-attachment remodeling phase of GPI-AP biogenesis and participates in endoplasmic reticulum (ER)-to-Golgi transport of GPI-anchored protein.</text>
</comment>
<keyword evidence="8 13" id="KW-0653">Protein transport</keyword>
<evidence type="ECO:0000256" key="9">
    <source>
        <dbReference type="ARBA" id="ARBA00022989"/>
    </source>
</evidence>
<feature type="domain" description="GPI inositol-deacylase transmembrane" evidence="16">
    <location>
        <begin position="596"/>
        <end position="914"/>
    </location>
</feature>
<keyword evidence="7 13" id="KW-0256">Endoplasmic reticulum</keyword>
<feature type="transmembrane region" description="Helical" evidence="13">
    <location>
        <begin position="826"/>
        <end position="848"/>
    </location>
</feature>
<keyword evidence="11" id="KW-0325">Glycoprotein</keyword>
<evidence type="ECO:0000256" key="12">
    <source>
        <dbReference type="ARBA" id="ARBA00093318"/>
    </source>
</evidence>
<evidence type="ECO:0000256" key="4">
    <source>
        <dbReference type="ARBA" id="ARBA00022448"/>
    </source>
</evidence>
<feature type="transmembrane region" description="Helical" evidence="13">
    <location>
        <begin position="588"/>
        <end position="608"/>
    </location>
</feature>
<proteinExistence type="inferred from homology"/>
<dbReference type="InterPro" id="IPR029058">
    <property type="entry name" value="AB_hydrolase_fold"/>
</dbReference>
<dbReference type="SUPFAM" id="SSF53474">
    <property type="entry name" value="alpha/beta-Hydrolases"/>
    <property type="match status" value="1"/>
</dbReference>
<evidence type="ECO:0000256" key="13">
    <source>
        <dbReference type="RuleBase" id="RU365011"/>
    </source>
</evidence>
<evidence type="ECO:0000256" key="6">
    <source>
        <dbReference type="ARBA" id="ARBA00022801"/>
    </source>
</evidence>
<keyword evidence="6 13" id="KW-0378">Hydrolase</keyword>
<dbReference type="Gene3D" id="3.40.50.1820">
    <property type="entry name" value="alpha/beta hydrolase"/>
    <property type="match status" value="1"/>
</dbReference>
<dbReference type="Pfam" id="PF24660">
    <property type="entry name" value="PGAP1_3rd"/>
    <property type="match status" value="1"/>
</dbReference>
<evidence type="ECO:0000256" key="5">
    <source>
        <dbReference type="ARBA" id="ARBA00022692"/>
    </source>
</evidence>
<dbReference type="PANTHER" id="PTHR15495">
    <property type="entry name" value="NEGATIVE REGULATOR OF VESICLE FORMATION-RELATED"/>
    <property type="match status" value="1"/>
</dbReference>
<dbReference type="PANTHER" id="PTHR15495:SF7">
    <property type="entry name" value="GPI INOSITOL-DEACYLASE"/>
    <property type="match status" value="1"/>
</dbReference>
<dbReference type="InterPro" id="IPR056824">
    <property type="entry name" value="PGAP1_TMD"/>
</dbReference>
<evidence type="ECO:0000256" key="7">
    <source>
        <dbReference type="ARBA" id="ARBA00022824"/>
    </source>
</evidence>
<reference evidence="17 18" key="1">
    <citation type="journal article" date="2019" name="Genome Biol. Evol.">
        <title>Whole-Genome Sequencing of the Giant Devil Catfish, Bagarius yarrelli.</title>
        <authorList>
            <person name="Jiang W."/>
            <person name="Lv Y."/>
            <person name="Cheng L."/>
            <person name="Yang K."/>
            <person name="Chao B."/>
            <person name="Wang X."/>
            <person name="Li Y."/>
            <person name="Pan X."/>
            <person name="You X."/>
            <person name="Zhang Y."/>
            <person name="Yang J."/>
            <person name="Li J."/>
            <person name="Zhang X."/>
            <person name="Liu S."/>
            <person name="Sun C."/>
            <person name="Yang J."/>
            <person name="Shi Q."/>
        </authorList>
    </citation>
    <scope>NUCLEOTIDE SEQUENCE [LARGE SCALE GENOMIC DNA]</scope>
    <source>
        <strain evidence="17">JWS20170419001</strain>
        <tissue evidence="17">Muscle</tissue>
    </source>
</reference>
<keyword evidence="10 13" id="KW-0472">Membrane</keyword>
<dbReference type="OrthoDB" id="348976at2759"/>
<evidence type="ECO:0000256" key="11">
    <source>
        <dbReference type="ARBA" id="ARBA00023180"/>
    </source>
</evidence>
<dbReference type="FunFam" id="3.40.50.1820:FF:000026">
    <property type="entry name" value="GPI inositol-deacylase"/>
    <property type="match status" value="1"/>
</dbReference>
<name>A0A556U4J9_BAGYA</name>
<evidence type="ECO:0000259" key="15">
    <source>
        <dbReference type="Pfam" id="PF07819"/>
    </source>
</evidence>
<dbReference type="GO" id="GO:0006505">
    <property type="term" value="P:GPI anchor metabolic process"/>
    <property type="evidence" value="ECO:0007669"/>
    <property type="project" value="TreeGrafter"/>
</dbReference>
<evidence type="ECO:0000256" key="3">
    <source>
        <dbReference type="ARBA" id="ARBA00015856"/>
    </source>
</evidence>
<comment type="similarity">
    <text evidence="2 13">Belongs to the GPI inositol-deacylase family.</text>
</comment>
<comment type="subcellular location">
    <subcellularLocation>
        <location evidence="1">Endoplasmic reticulum membrane</location>
        <topology evidence="1">Multi-pass membrane protein</topology>
    </subcellularLocation>
</comment>
<dbReference type="Pfam" id="PF25140">
    <property type="entry name" value="PGAP1_TMD"/>
    <property type="match status" value="1"/>
</dbReference>
<evidence type="ECO:0000256" key="8">
    <source>
        <dbReference type="ARBA" id="ARBA00022927"/>
    </source>
</evidence>
<dbReference type="GO" id="GO:0050185">
    <property type="term" value="F:phosphatidylinositol deacylase activity"/>
    <property type="evidence" value="ECO:0007669"/>
    <property type="project" value="TreeGrafter"/>
</dbReference>
<keyword evidence="5 13" id="KW-0812">Transmembrane</keyword>
<feature type="transmembrane region" description="Helical" evidence="13">
    <location>
        <begin position="735"/>
        <end position="763"/>
    </location>
</feature>
<feature type="transmembrane region" description="Helical" evidence="13">
    <location>
        <begin position="898"/>
        <end position="915"/>
    </location>
</feature>
<evidence type="ECO:0000259" key="16">
    <source>
        <dbReference type="Pfam" id="PF25140"/>
    </source>
</evidence>
<dbReference type="GO" id="GO:0006888">
    <property type="term" value="P:endoplasmic reticulum to Golgi vesicle-mediated transport"/>
    <property type="evidence" value="ECO:0007669"/>
    <property type="project" value="TreeGrafter"/>
</dbReference>
<dbReference type="InterPro" id="IPR012908">
    <property type="entry name" value="PGAP1-ab_dom-like"/>
</dbReference>
<dbReference type="EMBL" id="VCAZ01000047">
    <property type="protein sequence ID" value="TSM60577.1"/>
    <property type="molecule type" value="Genomic_DNA"/>
</dbReference>
<feature type="transmembrane region" description="Helical" evidence="13">
    <location>
        <begin position="6"/>
        <end position="28"/>
    </location>
</feature>
<dbReference type="AlphaFoldDB" id="A0A556U4J9"/>